<dbReference type="RefSeq" id="WP_226997327.1">
    <property type="nucleotide sequence ID" value="NZ_CP114576.1"/>
</dbReference>
<name>A0AAP3HFA4_LEGPN</name>
<evidence type="ECO:0000313" key="1">
    <source>
        <dbReference type="EMBL" id="MCZ4719903.1"/>
    </source>
</evidence>
<organism evidence="1 2">
    <name type="scientific">Legionella pneumophila</name>
    <dbReference type="NCBI Taxonomy" id="446"/>
    <lineage>
        <taxon>Bacteria</taxon>
        <taxon>Pseudomonadati</taxon>
        <taxon>Pseudomonadota</taxon>
        <taxon>Gammaproteobacteria</taxon>
        <taxon>Legionellales</taxon>
        <taxon>Legionellaceae</taxon>
        <taxon>Legionella</taxon>
    </lineage>
</organism>
<dbReference type="AlphaFoldDB" id="A0AAP3HFA4"/>
<comment type="caution">
    <text evidence="1">The sequence shown here is derived from an EMBL/GenBank/DDBJ whole genome shotgun (WGS) entry which is preliminary data.</text>
</comment>
<dbReference type="Proteomes" id="UP001071279">
    <property type="component" value="Unassembled WGS sequence"/>
</dbReference>
<gene>
    <name evidence="1" type="ORF">O6C86_11860</name>
</gene>
<reference evidence="1" key="1">
    <citation type="submission" date="2022-12" db="EMBL/GenBank/DDBJ databases">
        <title>Comparative genomics of Legionella pneumophila isolates from the West Bank and Germany support molecular epidemiology of Legionnaires disease.</title>
        <authorList>
            <person name="Zayed A.R."/>
            <person name="Bitar D.M."/>
            <person name="Steinert M."/>
            <person name="Lueck C."/>
            <person name="Brettar I."/>
            <person name="Hoefle M.G."/>
            <person name="Bunk B."/>
        </authorList>
    </citation>
    <scope>NUCLEOTIDE SEQUENCE</scope>
    <source>
        <strain evidence="1">H23</strain>
    </source>
</reference>
<sequence>MKAQVSVTPSSEISGSCIKQVNKLFLKFSTFYGHIWRSQFKNEAYSNFARQEWSKALEGFDDQLIDQAIDECLKNREMPPALAQFIECCKQLSARKKQFFQREVYKPCDPIVAHAHLKKIKAILNMK</sequence>
<accession>A0AAP3HFA4</accession>
<dbReference type="EMBL" id="JAPXIC010000080">
    <property type="protein sequence ID" value="MCZ4719903.1"/>
    <property type="molecule type" value="Genomic_DNA"/>
</dbReference>
<evidence type="ECO:0000313" key="2">
    <source>
        <dbReference type="Proteomes" id="UP001071279"/>
    </source>
</evidence>
<protein>
    <submittedName>
        <fullName evidence="1">Vir protein</fullName>
    </submittedName>
</protein>
<proteinExistence type="predicted"/>